<dbReference type="EMBL" id="BPWL01000010">
    <property type="protein sequence ID" value="GJJ15220.1"/>
    <property type="molecule type" value="Genomic_DNA"/>
</dbReference>
<comment type="caution">
    <text evidence="1">The sequence shown here is derived from an EMBL/GenBank/DDBJ whole genome shotgun (WGS) entry which is preliminary data.</text>
</comment>
<evidence type="ECO:0000313" key="2">
    <source>
        <dbReference type="Proteomes" id="UP001050691"/>
    </source>
</evidence>
<name>A0AAV5ATJ1_9AGAM</name>
<gene>
    <name evidence="1" type="ORF">Clacol_009496</name>
</gene>
<protein>
    <submittedName>
        <fullName evidence="1">Uncharacterized protein</fullName>
    </submittedName>
</protein>
<sequence>MLDYCTLCGRPFEDVQQQWIREVSYWIERLAKGEGLNFIPPPLPTEDIVNVSDKDVCFWLEFVCVGPLWKSSSLEKEACDDNIICSTIGNDFGSMLFDGPFPPEDDNAYLAFHHGCLSFLCRRLNVFPKQIWDSFFSEGSDYLAHTETRTGLLRDLEYYDANQFHGEEPYQYCLVKITPRRDGKEGDDVWSDPEPLEPLRWILMRPDIFPASRLEEELKAEDVFTPSSVIQGTKDIFSLLQVNRDFYTAIVQDRQNIFLRLSWMHGWMLPSTPRDWDNWTNGAFHNGSVLEAKDNQDWRAYLLVFLRKKNVHVKSRWRLHRMVIQFGRGRSEVKDDDGKTYRWRFPVGELAFRADVKPKEVWEFGRRGKYEQKERYQRYY</sequence>
<evidence type="ECO:0000313" key="1">
    <source>
        <dbReference type="EMBL" id="GJJ15220.1"/>
    </source>
</evidence>
<accession>A0AAV5ATJ1</accession>
<dbReference type="AlphaFoldDB" id="A0AAV5ATJ1"/>
<proteinExistence type="predicted"/>
<reference evidence="1" key="1">
    <citation type="submission" date="2021-10" db="EMBL/GenBank/DDBJ databases">
        <title>De novo Genome Assembly of Clathrus columnatus (Basidiomycota, Fungi) Using Illumina and Nanopore Sequence Data.</title>
        <authorList>
            <person name="Ogiso-Tanaka E."/>
            <person name="Itagaki H."/>
            <person name="Hosoya T."/>
            <person name="Hosaka K."/>
        </authorList>
    </citation>
    <scope>NUCLEOTIDE SEQUENCE</scope>
    <source>
        <strain evidence="1">MO-923</strain>
    </source>
</reference>
<organism evidence="1 2">
    <name type="scientific">Clathrus columnatus</name>
    <dbReference type="NCBI Taxonomy" id="1419009"/>
    <lineage>
        <taxon>Eukaryota</taxon>
        <taxon>Fungi</taxon>
        <taxon>Dikarya</taxon>
        <taxon>Basidiomycota</taxon>
        <taxon>Agaricomycotina</taxon>
        <taxon>Agaricomycetes</taxon>
        <taxon>Phallomycetidae</taxon>
        <taxon>Phallales</taxon>
        <taxon>Clathraceae</taxon>
        <taxon>Clathrus</taxon>
    </lineage>
</organism>
<keyword evidence="2" id="KW-1185">Reference proteome</keyword>
<dbReference type="Proteomes" id="UP001050691">
    <property type="component" value="Unassembled WGS sequence"/>
</dbReference>